<keyword evidence="3" id="KW-1185">Reference proteome</keyword>
<feature type="compositionally biased region" description="Pro residues" evidence="1">
    <location>
        <begin position="42"/>
        <end position="51"/>
    </location>
</feature>
<gene>
    <name evidence="2" type="ORF">Ahy_B10g105646</name>
</gene>
<dbReference type="Proteomes" id="UP000289738">
    <property type="component" value="Chromosome B10"/>
</dbReference>
<protein>
    <submittedName>
        <fullName evidence="2">Uncharacterized protein</fullName>
    </submittedName>
</protein>
<evidence type="ECO:0000313" key="2">
    <source>
        <dbReference type="EMBL" id="RYQ85995.1"/>
    </source>
</evidence>
<comment type="caution">
    <text evidence="2">The sequence shown here is derived from an EMBL/GenBank/DDBJ whole genome shotgun (WGS) entry which is preliminary data.</text>
</comment>
<organism evidence="2 3">
    <name type="scientific">Arachis hypogaea</name>
    <name type="common">Peanut</name>
    <dbReference type="NCBI Taxonomy" id="3818"/>
    <lineage>
        <taxon>Eukaryota</taxon>
        <taxon>Viridiplantae</taxon>
        <taxon>Streptophyta</taxon>
        <taxon>Embryophyta</taxon>
        <taxon>Tracheophyta</taxon>
        <taxon>Spermatophyta</taxon>
        <taxon>Magnoliopsida</taxon>
        <taxon>eudicotyledons</taxon>
        <taxon>Gunneridae</taxon>
        <taxon>Pentapetalae</taxon>
        <taxon>rosids</taxon>
        <taxon>fabids</taxon>
        <taxon>Fabales</taxon>
        <taxon>Fabaceae</taxon>
        <taxon>Papilionoideae</taxon>
        <taxon>50 kb inversion clade</taxon>
        <taxon>dalbergioids sensu lato</taxon>
        <taxon>Dalbergieae</taxon>
        <taxon>Pterocarpus clade</taxon>
        <taxon>Arachis</taxon>
    </lineage>
</organism>
<evidence type="ECO:0000313" key="3">
    <source>
        <dbReference type="Proteomes" id="UP000289738"/>
    </source>
</evidence>
<feature type="compositionally biased region" description="Polar residues" evidence="1">
    <location>
        <begin position="113"/>
        <end position="125"/>
    </location>
</feature>
<dbReference type="EMBL" id="SDMP01000020">
    <property type="protein sequence ID" value="RYQ85995.1"/>
    <property type="molecule type" value="Genomic_DNA"/>
</dbReference>
<feature type="compositionally biased region" description="Pro residues" evidence="1">
    <location>
        <begin position="97"/>
        <end position="109"/>
    </location>
</feature>
<accession>A0A444X8H2</accession>
<reference evidence="2 3" key="1">
    <citation type="submission" date="2019-01" db="EMBL/GenBank/DDBJ databases">
        <title>Sequencing of cultivated peanut Arachis hypogaea provides insights into genome evolution and oil improvement.</title>
        <authorList>
            <person name="Chen X."/>
        </authorList>
    </citation>
    <scope>NUCLEOTIDE SEQUENCE [LARGE SCALE GENOMIC DNA]</scope>
    <source>
        <strain evidence="3">cv. Fuhuasheng</strain>
        <tissue evidence="2">Leaves</tissue>
    </source>
</reference>
<name>A0A444X8H2_ARAHY</name>
<sequence>MRGSTPLYSHSLSLALCTHSQSHSTKPRAGGEPTFSQHLPAPAKPFLPPPRSAAEPFLPGSQHLLADSTTQPQPAPPSWSRGRGHYTTQHHPAASSAPPPAPPTGPIWPPAAQYSTDHPATDSSQIWSPNLRVRYRMHPEICKSSSVFYKNFSSLTTENKTLPLIHSIVKFVPFSHF</sequence>
<proteinExistence type="predicted"/>
<evidence type="ECO:0000256" key="1">
    <source>
        <dbReference type="SAM" id="MobiDB-lite"/>
    </source>
</evidence>
<dbReference type="AlphaFoldDB" id="A0A444X8H2"/>
<feature type="region of interest" description="Disordered" evidence="1">
    <location>
        <begin position="19"/>
        <end position="125"/>
    </location>
</feature>